<dbReference type="EMBL" id="AVOT02019042">
    <property type="protein sequence ID" value="MBW0506370.1"/>
    <property type="molecule type" value="Genomic_DNA"/>
</dbReference>
<sequence>MTISTTRLQCVSICSRMFRTWRVGSKLDCKEGLRIIHKELWIVIAFYEGVKCQAKEGGSSSGDEAPAELGEKEESLRLPTPTWIVSACDSKPEHKHDSQVP</sequence>
<proteinExistence type="predicted"/>
<keyword evidence="3" id="KW-1185">Reference proteome</keyword>
<comment type="caution">
    <text evidence="2">The sequence shown here is derived from an EMBL/GenBank/DDBJ whole genome shotgun (WGS) entry which is preliminary data.</text>
</comment>
<accession>A0A9Q3DMU3</accession>
<evidence type="ECO:0000313" key="2">
    <source>
        <dbReference type="EMBL" id="MBW0506370.1"/>
    </source>
</evidence>
<evidence type="ECO:0000256" key="1">
    <source>
        <dbReference type="SAM" id="MobiDB-lite"/>
    </source>
</evidence>
<organism evidence="2 3">
    <name type="scientific">Austropuccinia psidii MF-1</name>
    <dbReference type="NCBI Taxonomy" id="1389203"/>
    <lineage>
        <taxon>Eukaryota</taxon>
        <taxon>Fungi</taxon>
        <taxon>Dikarya</taxon>
        <taxon>Basidiomycota</taxon>
        <taxon>Pucciniomycotina</taxon>
        <taxon>Pucciniomycetes</taxon>
        <taxon>Pucciniales</taxon>
        <taxon>Sphaerophragmiaceae</taxon>
        <taxon>Austropuccinia</taxon>
    </lineage>
</organism>
<gene>
    <name evidence="2" type="ORF">O181_046085</name>
</gene>
<feature type="compositionally biased region" description="Basic and acidic residues" evidence="1">
    <location>
        <begin position="90"/>
        <end position="101"/>
    </location>
</feature>
<name>A0A9Q3DMU3_9BASI</name>
<dbReference type="Proteomes" id="UP000765509">
    <property type="component" value="Unassembled WGS sequence"/>
</dbReference>
<protein>
    <submittedName>
        <fullName evidence="2">Uncharacterized protein</fullName>
    </submittedName>
</protein>
<feature type="region of interest" description="Disordered" evidence="1">
    <location>
        <begin position="54"/>
        <end position="101"/>
    </location>
</feature>
<reference evidence="2" key="1">
    <citation type="submission" date="2021-03" db="EMBL/GenBank/DDBJ databases">
        <title>Draft genome sequence of rust myrtle Austropuccinia psidii MF-1, a brazilian biotype.</title>
        <authorList>
            <person name="Quecine M.C."/>
            <person name="Pachon D.M.R."/>
            <person name="Bonatelli M.L."/>
            <person name="Correr F.H."/>
            <person name="Franceschini L.M."/>
            <person name="Leite T.F."/>
            <person name="Margarido G.R.A."/>
            <person name="Almeida C.A."/>
            <person name="Ferrarezi J.A."/>
            <person name="Labate C.A."/>
        </authorList>
    </citation>
    <scope>NUCLEOTIDE SEQUENCE</scope>
    <source>
        <strain evidence="2">MF-1</strain>
    </source>
</reference>
<evidence type="ECO:0000313" key="3">
    <source>
        <dbReference type="Proteomes" id="UP000765509"/>
    </source>
</evidence>
<dbReference type="AlphaFoldDB" id="A0A9Q3DMU3"/>